<accession>A0A024E7Z5</accession>
<organism evidence="1 2">
    <name type="scientific">Pseudomonas mandelii JR-1</name>
    <dbReference type="NCBI Taxonomy" id="1147786"/>
    <lineage>
        <taxon>Bacteria</taxon>
        <taxon>Pseudomonadati</taxon>
        <taxon>Pseudomonadota</taxon>
        <taxon>Gammaproteobacteria</taxon>
        <taxon>Pseudomonadales</taxon>
        <taxon>Pseudomonadaceae</taxon>
        <taxon>Pseudomonas</taxon>
    </lineage>
</organism>
<dbReference type="Proteomes" id="UP000026913">
    <property type="component" value="Chromosome"/>
</dbReference>
<name>A0A024E7Z5_9PSED</name>
<dbReference type="KEGG" id="pman:OU5_1379"/>
<dbReference type="EMBL" id="CP005960">
    <property type="protein sequence ID" value="AHZ68458.1"/>
    <property type="molecule type" value="Genomic_DNA"/>
</dbReference>
<proteinExistence type="predicted"/>
<dbReference type="AlphaFoldDB" id="A0A024E7Z5"/>
<evidence type="ECO:0000313" key="2">
    <source>
        <dbReference type="Proteomes" id="UP000026913"/>
    </source>
</evidence>
<gene>
    <name evidence="1" type="ORF">OU5_1379</name>
</gene>
<sequence length="70" mass="7958">MTIEKFNEDLRQARLELTAATAAVMELLRSGKAFGDEWDAAVARERKAFQKMHWVLDSPLAPRVDKKSDP</sequence>
<reference evidence="1 2" key="1">
    <citation type="journal article" date="2012" name="J. Bacteriol.">
        <title>Genome sequence of cold-adapted Pseudomonas mandelii strain JR-1.</title>
        <authorList>
            <person name="Jang S.H."/>
            <person name="Kim J."/>
            <person name="Kim J."/>
            <person name="Hong S."/>
            <person name="Lee C."/>
        </authorList>
    </citation>
    <scope>NUCLEOTIDE SEQUENCE [LARGE SCALE GENOMIC DNA]</scope>
    <source>
        <strain evidence="1 2">JR-1</strain>
    </source>
</reference>
<protein>
    <submittedName>
        <fullName evidence="1">Uncharacterized protein</fullName>
    </submittedName>
</protein>
<dbReference type="HOGENOM" id="CLU_2754808_0_0_6"/>
<evidence type="ECO:0000313" key="1">
    <source>
        <dbReference type="EMBL" id="AHZ68458.1"/>
    </source>
</evidence>